<reference evidence="3" key="2">
    <citation type="submission" date="2013-12" db="EMBL/GenBank/DDBJ databases">
        <authorList>
            <person name="Yu Y."/>
            <person name="Lee S."/>
            <person name="de Baynast K."/>
            <person name="Wissotski M."/>
            <person name="Liu L."/>
            <person name="Talag J."/>
            <person name="Goicoechea J."/>
            <person name="Angelova A."/>
            <person name="Jetty R."/>
            <person name="Kudrna D."/>
            <person name="Golser W."/>
            <person name="Rivera L."/>
            <person name="Zhang J."/>
            <person name="Wing R."/>
        </authorList>
    </citation>
    <scope>NUCLEOTIDE SEQUENCE</scope>
</reference>
<reference evidence="2 3" key="1">
    <citation type="submission" date="2012-08" db="EMBL/GenBank/DDBJ databases">
        <title>Oryza genome evolution.</title>
        <authorList>
            <person name="Wing R.A."/>
        </authorList>
    </citation>
    <scope>NUCLEOTIDE SEQUENCE</scope>
</reference>
<feature type="region of interest" description="Disordered" evidence="1">
    <location>
        <begin position="71"/>
        <end position="157"/>
    </location>
</feature>
<keyword evidence="3" id="KW-1185">Reference proteome</keyword>
<protein>
    <submittedName>
        <fullName evidence="2">Uncharacterized protein</fullName>
    </submittedName>
</protein>
<feature type="compositionally biased region" description="Low complexity" evidence="1">
    <location>
        <begin position="71"/>
        <end position="98"/>
    </location>
</feature>
<sequence length="253" mass="27952">MWPSPARMKNDEPHKERYRINSNILVPRSPSSSHRLARRCCCRTSARSRAVASLHSVRLFPCRCPAPRRGGCASASAAGSAKDRAGSSGSASPRATAPLHAATHRQIREGEGRRRQIRPAPCHRIAARRAPASTQMKSGISAATVDDRRRRSRRLGRKQMRGVAELILAGETPAHGRQRNWSVRACGIRAGHRLEKTKPYNAHAPVRSAWEHGTAASPRQTTGSPSLRVGGMEHHYYDIVRRSLEKVSIICLY</sequence>
<evidence type="ECO:0000313" key="2">
    <source>
        <dbReference type="EnsemblPlants" id="LPERR11G11750.1"/>
    </source>
</evidence>
<feature type="region of interest" description="Disordered" evidence="1">
    <location>
        <begin position="209"/>
        <end position="228"/>
    </location>
</feature>
<dbReference type="EnsemblPlants" id="LPERR11G11750.1">
    <property type="protein sequence ID" value="LPERR11G11750.1"/>
    <property type="gene ID" value="LPERR11G11750"/>
</dbReference>
<dbReference type="Proteomes" id="UP000032180">
    <property type="component" value="Chromosome 11"/>
</dbReference>
<dbReference type="HOGENOM" id="CLU_1099869_0_0_1"/>
<reference evidence="2" key="3">
    <citation type="submission" date="2015-04" db="UniProtKB">
        <authorList>
            <consortium name="EnsemblPlants"/>
        </authorList>
    </citation>
    <scope>IDENTIFICATION</scope>
</reference>
<proteinExistence type="predicted"/>
<evidence type="ECO:0000313" key="3">
    <source>
        <dbReference type="Proteomes" id="UP000032180"/>
    </source>
</evidence>
<name>A0A0D9XSF5_9ORYZ</name>
<organism evidence="2 3">
    <name type="scientific">Leersia perrieri</name>
    <dbReference type="NCBI Taxonomy" id="77586"/>
    <lineage>
        <taxon>Eukaryota</taxon>
        <taxon>Viridiplantae</taxon>
        <taxon>Streptophyta</taxon>
        <taxon>Embryophyta</taxon>
        <taxon>Tracheophyta</taxon>
        <taxon>Spermatophyta</taxon>
        <taxon>Magnoliopsida</taxon>
        <taxon>Liliopsida</taxon>
        <taxon>Poales</taxon>
        <taxon>Poaceae</taxon>
        <taxon>BOP clade</taxon>
        <taxon>Oryzoideae</taxon>
        <taxon>Oryzeae</taxon>
        <taxon>Oryzinae</taxon>
        <taxon>Leersia</taxon>
    </lineage>
</organism>
<dbReference type="Gramene" id="LPERR11G11750.1">
    <property type="protein sequence ID" value="LPERR11G11750.1"/>
    <property type="gene ID" value="LPERR11G11750"/>
</dbReference>
<evidence type="ECO:0000256" key="1">
    <source>
        <dbReference type="SAM" id="MobiDB-lite"/>
    </source>
</evidence>
<accession>A0A0D9XSF5</accession>
<dbReference type="AlphaFoldDB" id="A0A0D9XSF5"/>